<comment type="pathway">
    <text evidence="1">Protein modification; protein glycosylation.</text>
</comment>
<dbReference type="SMART" id="SM00028">
    <property type="entry name" value="TPR"/>
    <property type="match status" value="2"/>
</dbReference>
<dbReference type="EMBL" id="CP002395">
    <property type="protein sequence ID" value="ADU11944.1"/>
    <property type="molecule type" value="Genomic_DNA"/>
</dbReference>
<reference evidence="11" key="1">
    <citation type="submission" date="2010-12" db="EMBL/GenBank/DDBJ databases">
        <title>Complete sequence of chromosome 1 of Asticcacaulis excentricus CB 48.</title>
        <authorList>
            <consortium name="US DOE Joint Genome Institute"/>
            <person name="Lucas S."/>
            <person name="Copeland A."/>
            <person name="Lapidus A."/>
            <person name="Cheng J.-F."/>
            <person name="Bruce D."/>
            <person name="Goodwin L."/>
            <person name="Pitluck S."/>
            <person name="Teshima H."/>
            <person name="Davenport K."/>
            <person name="Detter J.C."/>
            <person name="Han C."/>
            <person name="Tapia R."/>
            <person name="Land M."/>
            <person name="Hauser L."/>
            <person name="Jeffries C."/>
            <person name="Kyrpides N."/>
            <person name="Ivanova N."/>
            <person name="Ovchinnikova G."/>
            <person name="Brun Y.V."/>
            <person name="Woyke T."/>
        </authorList>
    </citation>
    <scope>NUCLEOTIDE SEQUENCE [LARGE SCALE GENOMIC DNA]</scope>
    <source>
        <strain evidence="11">ATCC 15261 / DSM 4724 / KCTC 12464 / NCIMB 9791 / VKM B-1370 / CB 48</strain>
    </source>
</reference>
<name>E8RP98_ASTEC</name>
<dbReference type="GO" id="GO:0097363">
    <property type="term" value="F:protein O-acetylglucosaminyltransferase activity"/>
    <property type="evidence" value="ECO:0007669"/>
    <property type="project" value="UniProtKB-EC"/>
</dbReference>
<feature type="domain" description="O-GlcNAc transferase C-terminal" evidence="9">
    <location>
        <begin position="243"/>
        <end position="395"/>
    </location>
</feature>
<keyword evidence="5" id="KW-0808">Transferase</keyword>
<dbReference type="InterPro" id="IPR011990">
    <property type="entry name" value="TPR-like_helical_dom_sf"/>
</dbReference>
<dbReference type="AlphaFoldDB" id="E8RP98"/>
<evidence type="ECO:0000256" key="6">
    <source>
        <dbReference type="ARBA" id="ARBA00022737"/>
    </source>
</evidence>
<evidence type="ECO:0000256" key="1">
    <source>
        <dbReference type="ARBA" id="ARBA00004922"/>
    </source>
</evidence>
<dbReference type="KEGG" id="aex:Astex_0244"/>
<dbReference type="Proteomes" id="UP000001492">
    <property type="component" value="Chromosome 1"/>
</dbReference>
<proteinExistence type="inferred from homology"/>
<dbReference type="SUPFAM" id="SSF53756">
    <property type="entry name" value="UDP-Glycosyltransferase/glycogen phosphorylase"/>
    <property type="match status" value="1"/>
</dbReference>
<evidence type="ECO:0000256" key="3">
    <source>
        <dbReference type="ARBA" id="ARBA00011970"/>
    </source>
</evidence>
<dbReference type="eggNOG" id="COG0457">
    <property type="taxonomic scope" value="Bacteria"/>
</dbReference>
<evidence type="ECO:0000259" key="9">
    <source>
        <dbReference type="Pfam" id="PF13844"/>
    </source>
</evidence>
<protein>
    <recommendedName>
        <fullName evidence="3">protein O-GlcNAc transferase</fullName>
        <ecNumber evidence="3">2.4.1.255</ecNumber>
    </recommendedName>
</protein>
<dbReference type="RefSeq" id="WP_013477778.1">
    <property type="nucleotide sequence ID" value="NC_014816.1"/>
</dbReference>
<dbReference type="PROSITE" id="PS50005">
    <property type="entry name" value="TPR"/>
    <property type="match status" value="1"/>
</dbReference>
<evidence type="ECO:0000256" key="4">
    <source>
        <dbReference type="ARBA" id="ARBA00022676"/>
    </source>
</evidence>
<dbReference type="PANTHER" id="PTHR44366">
    <property type="entry name" value="UDP-N-ACETYLGLUCOSAMINE--PEPTIDE N-ACETYLGLUCOSAMINYLTRANSFERASE 110 KDA SUBUNIT"/>
    <property type="match status" value="1"/>
</dbReference>
<keyword evidence="4" id="KW-0328">Glycosyltransferase</keyword>
<dbReference type="PANTHER" id="PTHR44366:SF1">
    <property type="entry name" value="UDP-N-ACETYLGLUCOSAMINE--PEPTIDE N-ACETYLGLUCOSAMINYLTRANSFERASE 110 KDA SUBUNIT"/>
    <property type="match status" value="1"/>
</dbReference>
<accession>E8RP98</accession>
<feature type="repeat" description="TPR" evidence="8">
    <location>
        <begin position="60"/>
        <end position="93"/>
    </location>
</feature>
<evidence type="ECO:0000256" key="5">
    <source>
        <dbReference type="ARBA" id="ARBA00022679"/>
    </source>
</evidence>
<dbReference type="InterPro" id="IPR029489">
    <property type="entry name" value="OGT/SEC/SPY_C"/>
</dbReference>
<dbReference type="InterPro" id="IPR019734">
    <property type="entry name" value="TPR_rpt"/>
</dbReference>
<dbReference type="Pfam" id="PF13844">
    <property type="entry name" value="Glyco_transf_41"/>
    <property type="match status" value="2"/>
</dbReference>
<keyword evidence="6" id="KW-0677">Repeat</keyword>
<evidence type="ECO:0000313" key="10">
    <source>
        <dbReference type="EMBL" id="ADU11944.1"/>
    </source>
</evidence>
<evidence type="ECO:0000256" key="8">
    <source>
        <dbReference type="PROSITE-ProRule" id="PRU00339"/>
    </source>
</evidence>
<dbReference type="eggNOG" id="COG3914">
    <property type="taxonomic scope" value="Bacteria"/>
</dbReference>
<evidence type="ECO:0000256" key="7">
    <source>
        <dbReference type="ARBA" id="ARBA00022803"/>
    </source>
</evidence>
<dbReference type="Pfam" id="PF13181">
    <property type="entry name" value="TPR_8"/>
    <property type="match status" value="1"/>
</dbReference>
<dbReference type="InterPro" id="IPR037919">
    <property type="entry name" value="OGT"/>
</dbReference>
<comment type="similarity">
    <text evidence="2">Belongs to the glycosyltransferase 41 family. O-GlcNAc transferase subfamily.</text>
</comment>
<evidence type="ECO:0000313" key="11">
    <source>
        <dbReference type="Proteomes" id="UP000001492"/>
    </source>
</evidence>
<dbReference type="HOGENOM" id="CLU_001721_5_0_5"/>
<dbReference type="STRING" id="573065.Astex_0244"/>
<dbReference type="GO" id="GO:0006493">
    <property type="term" value="P:protein O-linked glycosylation"/>
    <property type="evidence" value="ECO:0007669"/>
    <property type="project" value="InterPro"/>
</dbReference>
<gene>
    <name evidence="10" type="ordered locus">Astex_0244</name>
</gene>
<organism evidence="10 11">
    <name type="scientific">Asticcacaulis excentricus (strain ATCC 15261 / DSM 4724 / KCTC 12464 / NCIMB 9791 / VKM B-1370 / CB 48)</name>
    <dbReference type="NCBI Taxonomy" id="573065"/>
    <lineage>
        <taxon>Bacteria</taxon>
        <taxon>Pseudomonadati</taxon>
        <taxon>Pseudomonadota</taxon>
        <taxon>Alphaproteobacteria</taxon>
        <taxon>Caulobacterales</taxon>
        <taxon>Caulobacteraceae</taxon>
        <taxon>Asticcacaulis</taxon>
    </lineage>
</organism>
<keyword evidence="7 8" id="KW-0802">TPR repeat</keyword>
<dbReference type="SUPFAM" id="SSF48452">
    <property type="entry name" value="TPR-like"/>
    <property type="match status" value="1"/>
</dbReference>
<dbReference type="Gene3D" id="3.40.50.2000">
    <property type="entry name" value="Glycogen Phosphorylase B"/>
    <property type="match status" value="1"/>
</dbReference>
<dbReference type="OrthoDB" id="146908at2"/>
<dbReference type="Gene3D" id="3.40.50.11380">
    <property type="match status" value="1"/>
</dbReference>
<dbReference type="Gene3D" id="1.25.40.10">
    <property type="entry name" value="Tetratricopeptide repeat domain"/>
    <property type="match status" value="2"/>
</dbReference>
<dbReference type="EC" id="2.4.1.255" evidence="3"/>
<evidence type="ECO:0000256" key="2">
    <source>
        <dbReference type="ARBA" id="ARBA00005386"/>
    </source>
</evidence>
<keyword evidence="11" id="KW-1185">Reference proteome</keyword>
<sequence length="675" mass="75828">MPDTSPSICGDSSAAASTNKLSVIELINRSENLKIRGDLNGAIALYEDFISHSCGESLLYAVLFNLGVLLTDTGAFDRARDVFLQAIAFNPDFMPSYINLGRVNERLGRADLAVGNWADLTGRLASVTGQNLSHKVMALNQTARVLEAAHQDEACESSLRQSLELDPTQREATQHLIAARQRQCAWPIVEPFERMSREGLLKGMSPLSMTAFVDDPLLQLALNCHYNRLDVGRPEHGPLTRHFMARQPRRDGRLRIGYLSSDFREHAIGHLLFEVPGLHDRTKVEVFAYYCGIPAESDPVHQHYRAKFDHFTNISDLDDAAAAQRISDDGIQILIDVNGYTRDARLKLLAMRPAPVIVNWLGFPGSMGSPYHHYIIADEWIIPDDHELYYSETVQRLPCYQPNNRLRLVAEPPPTRAEAGLPDKAFVFCCFNGTHKITRRTFDRWLAVLDRVAGSVLWLLSGSNSSHLRLKAYAQARGIDPSRLIFAEKLANPAHLARYPLADLFLDTSPYGAHTTCSDALWMGVPVLTLSGRSFASRVCGSLLRAAGLPELVTTRPEDFVDMAVSLGRDSDRLISLRQRLTEERDRCTLFNMEGLVKGLETLFARMWGAYLDGQLPRPDLTNLEACLDMVSSLDQEMTDTAYDDDYEAIWRERFALYDSHRPLPFDQRVWRAPL</sequence>
<feature type="domain" description="O-GlcNAc transferase C-terminal" evidence="9">
    <location>
        <begin position="415"/>
        <end position="595"/>
    </location>
</feature>